<dbReference type="STRING" id="431595.K3X733"/>
<dbReference type="Gene3D" id="3.40.630.30">
    <property type="match status" value="1"/>
</dbReference>
<dbReference type="EC" id="1.13.99.1" evidence="5"/>
<dbReference type="EMBL" id="GL376570">
    <property type="status" value="NOT_ANNOTATED_CDS"/>
    <property type="molecule type" value="Genomic_DNA"/>
</dbReference>
<dbReference type="SUPFAM" id="SSF109604">
    <property type="entry name" value="HD-domain/PDEase-like"/>
    <property type="match status" value="1"/>
</dbReference>
<dbReference type="SUPFAM" id="SSF50405">
    <property type="entry name" value="Actin-crosslinking proteins"/>
    <property type="match status" value="1"/>
</dbReference>
<evidence type="ECO:0000256" key="10">
    <source>
        <dbReference type="ARBA" id="ARBA00023004"/>
    </source>
</evidence>
<dbReference type="PROSITE" id="PS51186">
    <property type="entry name" value="GNAT"/>
    <property type="match status" value="1"/>
</dbReference>
<evidence type="ECO:0000256" key="9">
    <source>
        <dbReference type="ARBA" id="ARBA00023002"/>
    </source>
</evidence>
<dbReference type="CDD" id="cd04301">
    <property type="entry name" value="NAT_SF"/>
    <property type="match status" value="1"/>
</dbReference>
<organism evidence="14 15">
    <name type="scientific">Globisporangium ultimum (strain ATCC 200006 / CBS 805.95 / DAOM BR144)</name>
    <name type="common">Pythium ultimum</name>
    <dbReference type="NCBI Taxonomy" id="431595"/>
    <lineage>
        <taxon>Eukaryota</taxon>
        <taxon>Sar</taxon>
        <taxon>Stramenopiles</taxon>
        <taxon>Oomycota</taxon>
        <taxon>Peronosporomycetes</taxon>
        <taxon>Pythiales</taxon>
        <taxon>Pythiaceae</taxon>
        <taxon>Globisporangium</taxon>
    </lineage>
</organism>
<reference evidence="14" key="3">
    <citation type="submission" date="2015-02" db="UniProtKB">
        <authorList>
            <consortium name="EnsemblProtists"/>
        </authorList>
    </citation>
    <scope>IDENTIFICATION</scope>
    <source>
        <strain evidence="14">DAOM BR144</strain>
    </source>
</reference>
<evidence type="ECO:0000256" key="6">
    <source>
        <dbReference type="ARBA" id="ARBA00019269"/>
    </source>
</evidence>
<dbReference type="AlphaFoldDB" id="K3X733"/>
<dbReference type="InterPro" id="IPR007828">
    <property type="entry name" value="Inositol_oxygenase"/>
</dbReference>
<dbReference type="GO" id="GO:0019310">
    <property type="term" value="P:inositol catabolic process"/>
    <property type="evidence" value="ECO:0007669"/>
    <property type="project" value="InterPro"/>
</dbReference>
<dbReference type="EnsemblProtists" id="PYU1_T013032">
    <property type="protein sequence ID" value="PYU1_T013032"/>
    <property type="gene ID" value="PYU1_G013005"/>
</dbReference>
<dbReference type="InterPro" id="IPR008999">
    <property type="entry name" value="Actin-crosslinking"/>
</dbReference>
<dbReference type="GO" id="GO:0005506">
    <property type="term" value="F:iron ion binding"/>
    <property type="evidence" value="ECO:0007669"/>
    <property type="project" value="InterPro"/>
</dbReference>
<evidence type="ECO:0000256" key="5">
    <source>
        <dbReference type="ARBA" id="ARBA00011919"/>
    </source>
</evidence>
<keyword evidence="8" id="KW-0479">Metal-binding</keyword>
<keyword evidence="15" id="KW-1185">Reference proteome</keyword>
<evidence type="ECO:0000256" key="3">
    <source>
        <dbReference type="ARBA" id="ARBA00005167"/>
    </source>
</evidence>
<dbReference type="CDD" id="cd00257">
    <property type="entry name" value="beta-trefoil_FSCN-like"/>
    <property type="match status" value="1"/>
</dbReference>
<evidence type="ECO:0000313" key="15">
    <source>
        <dbReference type="Proteomes" id="UP000019132"/>
    </source>
</evidence>
<sequence>MAQQPSLDALVALGARANLVDAFVQDPARFRLEFTNDQKSKELRWVLFSASKRGAIGKIIFTLEKDATAHVKSIVINKEWRGYGLARILYHACLSTLKELGIIELHLEAEEDTKRHGKLVGLYETWGFQEKQGAKVLFLYNDTECFRKVPMVLPFYTRTFFPVQPSSSKSNSWFCMLTLKTSDGTCLMASEDGAIEARKEKSNPESLWQTLLGANGEIFLRSVHGKFLCVEESGNILADRQLNSTWETFQVVPHNSDASRSAEEADSPSLTKTSAGGIALKNFHGSYLCIDHDKNRVVSSKTPVPWDGGDIMSLVCNKSDSKPLFTKIMRKYQTSSFVKKQLVKYGDFQHASLSIADACKLVMRLNGDDEAAGSWVLKYMLASAQAVRDDGHPDWLQLAVFLRGLGMLFLCWTDEDNEVLRSVSAHEWLVKSSTWVVGVSIPDCVGYPELNELNSDHCNSIKSNGSTQMQSGMDGVVLPWTPDEYLFRVLEFNKSTLPTEALHAIRFWSLKAWHEHDQYDELCAPHDFETREWLHSLGMYASVSDDAMKNIVPDKLMPHYLSLAEKYLPAVLQW</sequence>
<evidence type="ECO:0000256" key="1">
    <source>
        <dbReference type="ARBA" id="ARBA00001962"/>
    </source>
</evidence>
<dbReference type="OMA" id="HGKFLCV"/>
<dbReference type="eggNOG" id="KOG1573">
    <property type="taxonomic scope" value="Eukaryota"/>
</dbReference>
<evidence type="ECO:0000256" key="12">
    <source>
        <dbReference type="ARBA" id="ARBA00048271"/>
    </source>
</evidence>
<name>K3X733_GLOUD</name>
<reference evidence="15" key="2">
    <citation type="submission" date="2010-04" db="EMBL/GenBank/DDBJ databases">
        <authorList>
            <person name="Buell R."/>
            <person name="Hamilton J."/>
            <person name="Hostetler J."/>
        </authorList>
    </citation>
    <scope>NUCLEOTIDE SEQUENCE [LARGE SCALE GENOMIC DNA]</scope>
    <source>
        <strain evidence="15">DAOM:BR144</strain>
    </source>
</reference>
<dbReference type="PANTHER" id="PTHR12588">
    <property type="entry name" value="MYOINOSITOL OXYGENASE"/>
    <property type="match status" value="1"/>
</dbReference>
<comment type="pathway">
    <text evidence="3">Polyol metabolism; myo-inositol degradation into D-glucuronate; D-glucuronate from myo-inositol: step 1/1.</text>
</comment>
<dbReference type="Gene3D" id="2.80.10.50">
    <property type="match status" value="1"/>
</dbReference>
<dbReference type="Pfam" id="PF00583">
    <property type="entry name" value="Acetyltransf_1"/>
    <property type="match status" value="1"/>
</dbReference>
<dbReference type="Pfam" id="PF05153">
    <property type="entry name" value="MIOX"/>
    <property type="match status" value="1"/>
</dbReference>
<comment type="similarity">
    <text evidence="4">Belongs to the myo-inositol oxygenase family.</text>
</comment>
<evidence type="ECO:0000256" key="11">
    <source>
        <dbReference type="ARBA" id="ARBA00029668"/>
    </source>
</evidence>
<proteinExistence type="inferred from homology"/>
<dbReference type="GO" id="GO:0016747">
    <property type="term" value="F:acyltransferase activity, transferring groups other than amino-acyl groups"/>
    <property type="evidence" value="ECO:0007669"/>
    <property type="project" value="InterPro"/>
</dbReference>
<dbReference type="SUPFAM" id="SSF55729">
    <property type="entry name" value="Acyl-CoA N-acyltransferases (Nat)"/>
    <property type="match status" value="1"/>
</dbReference>
<evidence type="ECO:0000256" key="7">
    <source>
        <dbReference type="ARBA" id="ARBA00022490"/>
    </source>
</evidence>
<dbReference type="HOGENOM" id="CLU_033605_0_0_1"/>
<comment type="catalytic activity">
    <reaction evidence="12">
        <text>myo-inositol + O2 = D-glucuronate + H2O + H(+)</text>
        <dbReference type="Rhea" id="RHEA:23696"/>
        <dbReference type="ChEBI" id="CHEBI:15377"/>
        <dbReference type="ChEBI" id="CHEBI:15378"/>
        <dbReference type="ChEBI" id="CHEBI:15379"/>
        <dbReference type="ChEBI" id="CHEBI:17268"/>
        <dbReference type="ChEBI" id="CHEBI:58720"/>
        <dbReference type="EC" id="1.13.99.1"/>
    </reaction>
</comment>
<dbReference type="GO" id="GO:0050113">
    <property type="term" value="F:inositol oxygenase activity"/>
    <property type="evidence" value="ECO:0007669"/>
    <property type="project" value="UniProtKB-EC"/>
</dbReference>
<comment type="subcellular location">
    <subcellularLocation>
        <location evidence="2">Cytoplasm</location>
    </subcellularLocation>
</comment>
<dbReference type="InParanoid" id="K3X733"/>
<evidence type="ECO:0000256" key="4">
    <source>
        <dbReference type="ARBA" id="ARBA00005286"/>
    </source>
</evidence>
<accession>K3X733</accession>
<evidence type="ECO:0000256" key="2">
    <source>
        <dbReference type="ARBA" id="ARBA00004496"/>
    </source>
</evidence>
<dbReference type="Proteomes" id="UP000019132">
    <property type="component" value="Unassembled WGS sequence"/>
</dbReference>
<dbReference type="GO" id="GO:0005737">
    <property type="term" value="C:cytoplasm"/>
    <property type="evidence" value="ECO:0007669"/>
    <property type="project" value="UniProtKB-SubCell"/>
</dbReference>
<feature type="domain" description="N-acetyltransferase" evidence="13">
    <location>
        <begin position="2"/>
        <end position="156"/>
    </location>
</feature>
<dbReference type="InterPro" id="IPR000182">
    <property type="entry name" value="GNAT_dom"/>
</dbReference>
<keyword evidence="7" id="KW-0963">Cytoplasm</keyword>
<evidence type="ECO:0000256" key="8">
    <source>
        <dbReference type="ARBA" id="ARBA00022723"/>
    </source>
</evidence>
<dbReference type="PANTHER" id="PTHR12588:SF0">
    <property type="entry name" value="INOSITOL OXYGENASE"/>
    <property type="match status" value="1"/>
</dbReference>
<keyword evidence="9" id="KW-0560">Oxidoreductase</keyword>
<dbReference type="InterPro" id="IPR016181">
    <property type="entry name" value="Acyl_CoA_acyltransferase"/>
</dbReference>
<reference evidence="15" key="1">
    <citation type="journal article" date="2010" name="Genome Biol.">
        <title>Genome sequence of the necrotrophic plant pathogen Pythium ultimum reveals original pathogenicity mechanisms and effector repertoire.</title>
        <authorList>
            <person name="Levesque C.A."/>
            <person name="Brouwer H."/>
            <person name="Cano L."/>
            <person name="Hamilton J.P."/>
            <person name="Holt C."/>
            <person name="Huitema E."/>
            <person name="Raffaele S."/>
            <person name="Robideau G.P."/>
            <person name="Thines M."/>
            <person name="Win J."/>
            <person name="Zerillo M.M."/>
            <person name="Beakes G.W."/>
            <person name="Boore J.L."/>
            <person name="Busam D."/>
            <person name="Dumas B."/>
            <person name="Ferriera S."/>
            <person name="Fuerstenberg S.I."/>
            <person name="Gachon C.M."/>
            <person name="Gaulin E."/>
            <person name="Govers F."/>
            <person name="Grenville-Briggs L."/>
            <person name="Horner N."/>
            <person name="Hostetler J."/>
            <person name="Jiang R.H."/>
            <person name="Johnson J."/>
            <person name="Krajaejun T."/>
            <person name="Lin H."/>
            <person name="Meijer H.J."/>
            <person name="Moore B."/>
            <person name="Morris P."/>
            <person name="Phuntmart V."/>
            <person name="Puiu D."/>
            <person name="Shetty J."/>
            <person name="Stajich J.E."/>
            <person name="Tripathy S."/>
            <person name="Wawra S."/>
            <person name="van West P."/>
            <person name="Whitty B.R."/>
            <person name="Coutinho P.M."/>
            <person name="Henrissat B."/>
            <person name="Martin F."/>
            <person name="Thomas P.D."/>
            <person name="Tyler B.M."/>
            <person name="De Vries R.P."/>
            <person name="Kamoun S."/>
            <person name="Yandell M."/>
            <person name="Tisserat N."/>
            <person name="Buell C.R."/>
        </authorList>
    </citation>
    <scope>NUCLEOTIDE SEQUENCE</scope>
    <source>
        <strain evidence="15">DAOM:BR144</strain>
    </source>
</reference>
<evidence type="ECO:0000313" key="14">
    <source>
        <dbReference type="EnsemblProtists" id="PYU1_T013032"/>
    </source>
</evidence>
<protein>
    <recommendedName>
        <fullName evidence="6">Inositol oxygenase</fullName>
        <ecNumber evidence="5">1.13.99.1</ecNumber>
    </recommendedName>
    <alternativeName>
        <fullName evidence="11">Myo-inositol oxygenase</fullName>
    </alternativeName>
</protein>
<dbReference type="UniPathway" id="UPA00111">
    <property type="reaction ID" value="UER00527"/>
</dbReference>
<dbReference type="VEuPathDB" id="FungiDB:PYU1_G013005"/>
<keyword evidence="10" id="KW-0408">Iron</keyword>
<comment type="cofactor">
    <cofactor evidence="1">
        <name>Fe cation</name>
        <dbReference type="ChEBI" id="CHEBI:24875"/>
    </cofactor>
</comment>
<evidence type="ECO:0000259" key="13">
    <source>
        <dbReference type="PROSITE" id="PS51186"/>
    </source>
</evidence>